<evidence type="ECO:0000313" key="2">
    <source>
        <dbReference type="Proteomes" id="UP001374803"/>
    </source>
</evidence>
<proteinExistence type="predicted"/>
<evidence type="ECO:0000313" key="1">
    <source>
        <dbReference type="EMBL" id="WXB01299.1"/>
    </source>
</evidence>
<dbReference type="PROSITE" id="PS50012">
    <property type="entry name" value="RCC1_3"/>
    <property type="match status" value="3"/>
</dbReference>
<dbReference type="InterPro" id="IPR000408">
    <property type="entry name" value="Reg_chr_condens"/>
</dbReference>
<protein>
    <submittedName>
        <fullName evidence="1">Uncharacterized protein</fullName>
    </submittedName>
</protein>
<name>A0ABZ2KRL0_9BACT</name>
<dbReference type="EMBL" id="CP089983">
    <property type="protein sequence ID" value="WXB01299.1"/>
    <property type="molecule type" value="Genomic_DNA"/>
</dbReference>
<dbReference type="SUPFAM" id="SSF50985">
    <property type="entry name" value="RCC1/BLIP-II"/>
    <property type="match status" value="1"/>
</dbReference>
<dbReference type="PANTHER" id="PTHR45982:SF1">
    <property type="entry name" value="REGULATOR OF CHROMOSOME CONDENSATION"/>
    <property type="match status" value="1"/>
</dbReference>
<dbReference type="Gene3D" id="2.130.10.30">
    <property type="entry name" value="Regulator of chromosome condensation 1/beta-lactamase-inhibitor protein II"/>
    <property type="match status" value="2"/>
</dbReference>
<gene>
    <name evidence="1" type="ORF">LVJ94_30820</name>
</gene>
<sequence length="452" mass="46733">MTANGSVEGALVKALLLNRGRAWTLGALSVSFGVGVVAACGSNSDDSGIVTVNDAGADREPIIKPPPPHVPVSIAAGGSQACAIMDDGRLFCWGANTYGQLGNPQITALPDGGSAFDKRPVPFPQLASVGNVRQVAPGGPENEDGVKVANTCAILADAQAQCWGENKHEGLGRRKTTTFDDYNPHPDSLPVMGLGPAQQIITNGTTACALSDGHVWCWGQGQYWADGGGGGPRPSRLDGEDFPKTKHMAIGLMHGVEVDESGYVSGWGNSGYGQLGPNGARSVIHELYGAVEVAAGGFTTCARMRTGEVRCLGRNAFGLLGRGPSDDTNSKEAAAVLLPTDKTAATQIVMSINHACALLVDGSVWCWGKNFWGGLGSGQSNGATVDPPQSGTPLRVEGLPLPATSIAVGLGFTCALLSDRTVMCWGRNEDGNLGQGTLDTAPHLTPVRVPLW</sequence>
<dbReference type="InterPro" id="IPR009091">
    <property type="entry name" value="RCC1/BLIP-II"/>
</dbReference>
<dbReference type="Pfam" id="PF13540">
    <property type="entry name" value="RCC1_2"/>
    <property type="match status" value="4"/>
</dbReference>
<dbReference type="InterPro" id="IPR051553">
    <property type="entry name" value="Ran_GTPase-activating"/>
</dbReference>
<dbReference type="Proteomes" id="UP001374803">
    <property type="component" value="Chromosome"/>
</dbReference>
<dbReference type="RefSeq" id="WP_394830909.1">
    <property type="nucleotide sequence ID" value="NZ_CP089929.1"/>
</dbReference>
<organism evidence="1 2">
    <name type="scientific">Pendulispora rubella</name>
    <dbReference type="NCBI Taxonomy" id="2741070"/>
    <lineage>
        <taxon>Bacteria</taxon>
        <taxon>Pseudomonadati</taxon>
        <taxon>Myxococcota</taxon>
        <taxon>Myxococcia</taxon>
        <taxon>Myxococcales</taxon>
        <taxon>Sorangiineae</taxon>
        <taxon>Pendulisporaceae</taxon>
        <taxon>Pendulispora</taxon>
    </lineage>
</organism>
<reference evidence="1" key="1">
    <citation type="submission" date="2021-12" db="EMBL/GenBank/DDBJ databases">
        <title>Discovery of the Pendulisporaceae a myxobacterial family with distinct sporulation behavior and unique specialized metabolism.</title>
        <authorList>
            <person name="Garcia R."/>
            <person name="Popoff A."/>
            <person name="Bader C.D."/>
            <person name="Loehr J."/>
            <person name="Walesch S."/>
            <person name="Walt C."/>
            <person name="Boldt J."/>
            <person name="Bunk B."/>
            <person name="Haeckl F.J.F.P.J."/>
            <person name="Gunesch A.P."/>
            <person name="Birkelbach J."/>
            <person name="Nuebel U."/>
            <person name="Pietschmann T."/>
            <person name="Bach T."/>
            <person name="Mueller R."/>
        </authorList>
    </citation>
    <scope>NUCLEOTIDE SEQUENCE</scope>
    <source>
        <strain evidence="1">MSr11367</strain>
    </source>
</reference>
<dbReference type="PRINTS" id="PR00633">
    <property type="entry name" value="RCCNDNSATION"/>
</dbReference>
<keyword evidence="2" id="KW-1185">Reference proteome</keyword>
<accession>A0ABZ2KRL0</accession>
<dbReference type="PANTHER" id="PTHR45982">
    <property type="entry name" value="REGULATOR OF CHROMOSOME CONDENSATION"/>
    <property type="match status" value="1"/>
</dbReference>